<dbReference type="InterPro" id="IPR007485">
    <property type="entry name" value="LPS_assembly_LptE"/>
</dbReference>
<dbReference type="EMBL" id="CP017641">
    <property type="protein sequence ID" value="APZ96304.1"/>
    <property type="molecule type" value="Genomic_DNA"/>
</dbReference>
<protein>
    <submittedName>
        <fullName evidence="1">Uncharacterized protein</fullName>
    </submittedName>
</protein>
<dbReference type="STRING" id="1891926.Fuma_05972"/>
<organism evidence="1 2">
    <name type="scientific">Fuerstiella marisgermanici</name>
    <dbReference type="NCBI Taxonomy" id="1891926"/>
    <lineage>
        <taxon>Bacteria</taxon>
        <taxon>Pseudomonadati</taxon>
        <taxon>Planctomycetota</taxon>
        <taxon>Planctomycetia</taxon>
        <taxon>Planctomycetales</taxon>
        <taxon>Planctomycetaceae</taxon>
        <taxon>Fuerstiella</taxon>
    </lineage>
</organism>
<name>A0A1P8WQI6_9PLAN</name>
<dbReference type="GO" id="GO:0019867">
    <property type="term" value="C:outer membrane"/>
    <property type="evidence" value="ECO:0007669"/>
    <property type="project" value="InterPro"/>
</dbReference>
<dbReference type="Gene3D" id="3.30.160.150">
    <property type="entry name" value="Lipoprotein like domain"/>
    <property type="match status" value="1"/>
</dbReference>
<keyword evidence="2" id="KW-1185">Reference proteome</keyword>
<proteinExistence type="predicted"/>
<reference evidence="1 2" key="1">
    <citation type="journal article" date="2016" name="Front. Microbiol.">
        <title>Fuerstia marisgermanicae gen. nov., sp. nov., an Unusual Member of the Phylum Planctomycetes from the German Wadden Sea.</title>
        <authorList>
            <person name="Kohn T."/>
            <person name="Heuer A."/>
            <person name="Jogler M."/>
            <person name="Vollmers J."/>
            <person name="Boedeker C."/>
            <person name="Bunk B."/>
            <person name="Rast P."/>
            <person name="Borchert D."/>
            <person name="Glockner I."/>
            <person name="Freese H.M."/>
            <person name="Klenk H.P."/>
            <person name="Overmann J."/>
            <person name="Kaster A.K."/>
            <person name="Rohde M."/>
            <person name="Wiegand S."/>
            <person name="Jogler C."/>
        </authorList>
    </citation>
    <scope>NUCLEOTIDE SEQUENCE [LARGE SCALE GENOMIC DNA]</scope>
    <source>
        <strain evidence="1 2">NH11</strain>
    </source>
</reference>
<accession>A0A1P8WQI6</accession>
<dbReference type="Pfam" id="PF04390">
    <property type="entry name" value="LptE"/>
    <property type="match status" value="1"/>
</dbReference>
<sequence>MLGPSTVQGVRTVHVPVFKSESFRRNVDYLLTEAIQQEIKARGAYRLADEAHADTILTGRVVDLRKNVLSENRFDDVREFQLMLGAEVKWVDRRSGRILQERVFPLGQEMAQHSSQVSFAPEVGQSFATAQQEAARRLALQIVDLTEMPW</sequence>
<dbReference type="AlphaFoldDB" id="A0A1P8WQI6"/>
<evidence type="ECO:0000313" key="2">
    <source>
        <dbReference type="Proteomes" id="UP000187735"/>
    </source>
</evidence>
<dbReference type="KEGG" id="fmr:Fuma_05972"/>
<gene>
    <name evidence="1" type="ORF">Fuma_05972</name>
</gene>
<dbReference type="GO" id="GO:0043165">
    <property type="term" value="P:Gram-negative-bacterium-type cell outer membrane assembly"/>
    <property type="evidence" value="ECO:0007669"/>
    <property type="project" value="InterPro"/>
</dbReference>
<evidence type="ECO:0000313" key="1">
    <source>
        <dbReference type="EMBL" id="APZ96304.1"/>
    </source>
</evidence>
<dbReference type="Proteomes" id="UP000187735">
    <property type="component" value="Chromosome"/>
</dbReference>